<organism evidence="2">
    <name type="scientific">Rhizophora mucronata</name>
    <name type="common">Asiatic mangrove</name>
    <dbReference type="NCBI Taxonomy" id="61149"/>
    <lineage>
        <taxon>Eukaryota</taxon>
        <taxon>Viridiplantae</taxon>
        <taxon>Streptophyta</taxon>
        <taxon>Embryophyta</taxon>
        <taxon>Tracheophyta</taxon>
        <taxon>Spermatophyta</taxon>
        <taxon>Magnoliopsida</taxon>
        <taxon>eudicotyledons</taxon>
        <taxon>Gunneridae</taxon>
        <taxon>Pentapetalae</taxon>
        <taxon>rosids</taxon>
        <taxon>fabids</taxon>
        <taxon>Malpighiales</taxon>
        <taxon>Rhizophoraceae</taxon>
        <taxon>Rhizophora</taxon>
    </lineage>
</organism>
<dbReference type="GO" id="GO:0042162">
    <property type="term" value="F:telomeric DNA binding"/>
    <property type="evidence" value="ECO:0007669"/>
    <property type="project" value="TreeGrafter"/>
</dbReference>
<dbReference type="GO" id="GO:0051083">
    <property type="term" value="P:'de novo' cotranslational protein folding"/>
    <property type="evidence" value="ECO:0007669"/>
    <property type="project" value="TreeGrafter"/>
</dbReference>
<feature type="domain" description="TELO2 ARM repeat" evidence="1">
    <location>
        <begin position="21"/>
        <end position="116"/>
    </location>
</feature>
<evidence type="ECO:0000313" key="2">
    <source>
        <dbReference type="EMBL" id="MBX08594.1"/>
    </source>
</evidence>
<dbReference type="Pfam" id="PF25320">
    <property type="entry name" value="TELO2_ARM"/>
    <property type="match status" value="1"/>
</dbReference>
<dbReference type="PANTHER" id="PTHR15830:SF10">
    <property type="entry name" value="TELOMERE LENGTH REGULATION PROTEIN TEL2 HOMOLOG"/>
    <property type="match status" value="1"/>
</dbReference>
<protein>
    <submittedName>
        <fullName evidence="2">Uncharacterized protein MANES_06G115300</fullName>
    </submittedName>
</protein>
<dbReference type="EMBL" id="GGEC01028110">
    <property type="protein sequence ID" value="MBX08594.1"/>
    <property type="molecule type" value="Transcribed_RNA"/>
</dbReference>
<dbReference type="GO" id="GO:0051879">
    <property type="term" value="F:Hsp90 protein binding"/>
    <property type="evidence" value="ECO:0007669"/>
    <property type="project" value="TreeGrafter"/>
</dbReference>
<dbReference type="PANTHER" id="PTHR15830">
    <property type="entry name" value="TELOMERE LENGTH REGULATION PROTEIN TEL2 FAMILY MEMBER"/>
    <property type="match status" value="1"/>
</dbReference>
<evidence type="ECO:0000259" key="1">
    <source>
        <dbReference type="Pfam" id="PF25320"/>
    </source>
</evidence>
<dbReference type="InterPro" id="IPR051970">
    <property type="entry name" value="TEL2_Regulation"/>
</dbReference>
<reference evidence="2" key="1">
    <citation type="submission" date="2018-02" db="EMBL/GenBank/DDBJ databases">
        <title>Rhizophora mucronata_Transcriptome.</title>
        <authorList>
            <person name="Meera S.P."/>
            <person name="Sreeshan A."/>
            <person name="Augustine A."/>
        </authorList>
    </citation>
    <scope>NUCLEOTIDE SEQUENCE</scope>
    <source>
        <tissue evidence="2">Leaf</tissue>
    </source>
</reference>
<sequence>MAGTMVFVGELFSRICRRGSTDVLLGEVTPQILGHVQTFLSSNSASTMVDAFDSDSGSLFWLKIMEAIKDPYAVERIAEELLHQLETKNATDIEAYWTLWILFNHVIRNQPSVRSANMIPLNLERTTWTICVCMCGSMDVNISSLKVCLGLAHHTKL</sequence>
<proteinExistence type="predicted"/>
<dbReference type="GO" id="GO:0005829">
    <property type="term" value="C:cytosol"/>
    <property type="evidence" value="ECO:0007669"/>
    <property type="project" value="TreeGrafter"/>
</dbReference>
<dbReference type="AlphaFoldDB" id="A0A2P2KSC9"/>
<dbReference type="InterPro" id="IPR057348">
    <property type="entry name" value="TELO2_ARM"/>
</dbReference>
<accession>A0A2P2KSC9</accession>
<name>A0A2P2KSC9_RHIMU</name>